<evidence type="ECO:0000256" key="2">
    <source>
        <dbReference type="ARBA" id="ARBA00006275"/>
    </source>
</evidence>
<protein>
    <submittedName>
        <fullName evidence="9">Starch-binding associating with outer membrane</fullName>
    </submittedName>
</protein>
<feature type="chain" id="PRO_5011489872" evidence="6">
    <location>
        <begin position="26"/>
        <end position="565"/>
    </location>
</feature>
<evidence type="ECO:0000313" key="10">
    <source>
        <dbReference type="Proteomes" id="UP000198901"/>
    </source>
</evidence>
<dbReference type="EMBL" id="FNGS01000001">
    <property type="protein sequence ID" value="SDL22967.1"/>
    <property type="molecule type" value="Genomic_DNA"/>
</dbReference>
<dbReference type="Proteomes" id="UP000198901">
    <property type="component" value="Unassembled WGS sequence"/>
</dbReference>
<evidence type="ECO:0000256" key="1">
    <source>
        <dbReference type="ARBA" id="ARBA00004442"/>
    </source>
</evidence>
<keyword evidence="5" id="KW-0998">Cell outer membrane</keyword>
<evidence type="ECO:0000259" key="8">
    <source>
        <dbReference type="Pfam" id="PF14322"/>
    </source>
</evidence>
<dbReference type="InterPro" id="IPR011990">
    <property type="entry name" value="TPR-like_helical_dom_sf"/>
</dbReference>
<dbReference type="GO" id="GO:0009279">
    <property type="term" value="C:cell outer membrane"/>
    <property type="evidence" value="ECO:0007669"/>
    <property type="project" value="UniProtKB-SubCell"/>
</dbReference>
<organism evidence="9 10">
    <name type="scientific">Siphonobacter aquaeclarae</name>
    <dbReference type="NCBI Taxonomy" id="563176"/>
    <lineage>
        <taxon>Bacteria</taxon>
        <taxon>Pseudomonadati</taxon>
        <taxon>Bacteroidota</taxon>
        <taxon>Cytophagia</taxon>
        <taxon>Cytophagales</taxon>
        <taxon>Cytophagaceae</taxon>
        <taxon>Siphonobacter</taxon>
    </lineage>
</organism>
<name>A0A1G9ICN2_9BACT</name>
<dbReference type="Pfam" id="PF14322">
    <property type="entry name" value="SusD-like_3"/>
    <property type="match status" value="1"/>
</dbReference>
<accession>A0A1G9ICN2</accession>
<proteinExistence type="inferred from homology"/>
<evidence type="ECO:0000313" key="9">
    <source>
        <dbReference type="EMBL" id="SDL22967.1"/>
    </source>
</evidence>
<evidence type="ECO:0000259" key="7">
    <source>
        <dbReference type="Pfam" id="PF07980"/>
    </source>
</evidence>
<dbReference type="SUPFAM" id="SSF48452">
    <property type="entry name" value="TPR-like"/>
    <property type="match status" value="1"/>
</dbReference>
<keyword evidence="3 6" id="KW-0732">Signal</keyword>
<comment type="subcellular location">
    <subcellularLocation>
        <location evidence="1">Cell outer membrane</location>
    </subcellularLocation>
</comment>
<feature type="signal peptide" evidence="6">
    <location>
        <begin position="1"/>
        <end position="25"/>
    </location>
</feature>
<evidence type="ECO:0000256" key="4">
    <source>
        <dbReference type="ARBA" id="ARBA00023136"/>
    </source>
</evidence>
<gene>
    <name evidence="9" type="ORF">SAMN04488090_0426</name>
</gene>
<evidence type="ECO:0000256" key="5">
    <source>
        <dbReference type="ARBA" id="ARBA00023237"/>
    </source>
</evidence>
<feature type="domain" description="RagB/SusD" evidence="7">
    <location>
        <begin position="319"/>
        <end position="565"/>
    </location>
</feature>
<dbReference type="InterPro" id="IPR033985">
    <property type="entry name" value="SusD-like_N"/>
</dbReference>
<dbReference type="Gene3D" id="1.25.40.390">
    <property type="match status" value="1"/>
</dbReference>
<keyword evidence="4" id="KW-0472">Membrane</keyword>
<feature type="domain" description="SusD-like N-terminal" evidence="8">
    <location>
        <begin position="102"/>
        <end position="227"/>
    </location>
</feature>
<reference evidence="9 10" key="1">
    <citation type="submission" date="2016-10" db="EMBL/GenBank/DDBJ databases">
        <authorList>
            <person name="de Groot N.N."/>
        </authorList>
    </citation>
    <scope>NUCLEOTIDE SEQUENCE [LARGE SCALE GENOMIC DNA]</scope>
    <source>
        <strain evidence="9 10">DSM 21668</strain>
    </source>
</reference>
<comment type="similarity">
    <text evidence="2">Belongs to the SusD family.</text>
</comment>
<keyword evidence="10" id="KW-1185">Reference proteome</keyword>
<evidence type="ECO:0000256" key="6">
    <source>
        <dbReference type="SAM" id="SignalP"/>
    </source>
</evidence>
<evidence type="ECO:0000256" key="3">
    <source>
        <dbReference type="ARBA" id="ARBA00022729"/>
    </source>
</evidence>
<dbReference type="Pfam" id="PF07980">
    <property type="entry name" value="SusD_RagB"/>
    <property type="match status" value="1"/>
</dbReference>
<sequence>MKKKLISLTCTAVSLAMLWLTQACKLEVTPLDRYTDVTVWGNENNARLYLLDQYALLRTFAFGQFPVGYSNATDGLTDLVKFTSTLSGNGTVNMIAFNPSSITAANPTFSYWAEGYQRIFAINNFLAGTEKYKTFSDSTAKKSYEAEARFLRAYVYHWLVRLHGSVILLEKPVSTNNNPRASEDECWNFIARDLAFAAQYLPETRGTADVGRATKGAAYALLARTWLYAASVAEYDRKQYNADPLTGVPVSKKETYYKNATAAAEAVMALETKGIYQLLPRYSDVFYTKNNREMLLTFNFIRPTLTHAMDRDYAPPGDTPAYGSMGVPTAELADAFEMADGKAFSWTNAAMAAAPFRGREPRFYATILFNGSVWKGRTLNTATGNEGYVDYGSQSEPKKTVTGYYIRKYIDSTNTDALRNASDLQSTDIRYAEVLLIYAEAQAKNGQFAAARDAINKVRKRAGLPGVTANDEAGLMAAVEHERIVELAFEGHRFWDLRRWRKAHVVLNNMRVHGHRPVADGKGGFTYELVDADKQNRYFAPITYYIPLPSTEIVNNPSLTQIQGW</sequence>
<dbReference type="RefSeq" id="WP_176785414.1">
    <property type="nucleotide sequence ID" value="NZ_FNGS01000001.1"/>
</dbReference>
<dbReference type="InterPro" id="IPR012944">
    <property type="entry name" value="SusD_RagB_dom"/>
</dbReference>
<dbReference type="AlphaFoldDB" id="A0A1G9ICN2"/>
<dbReference type="STRING" id="563176.SAMN04488090_0426"/>
<dbReference type="PROSITE" id="PS51257">
    <property type="entry name" value="PROKAR_LIPOPROTEIN"/>
    <property type="match status" value="1"/>
</dbReference>